<name>A0A542YSD9_9MICO</name>
<keyword evidence="4" id="KW-1185">Reference proteome</keyword>
<comment type="caution">
    <text evidence="3">The sequence shown here is derived from an EMBL/GenBank/DDBJ whole genome shotgun (WGS) entry which is preliminary data.</text>
</comment>
<proteinExistence type="predicted"/>
<feature type="compositionally biased region" description="Acidic residues" evidence="1">
    <location>
        <begin position="37"/>
        <end position="72"/>
    </location>
</feature>
<sequence length="232" mass="24083">MRRILLVPALAAAVLTASCGAVEEPATDPSPTAEQSATEEEATTTSEEETATDEETAEEPEETSEEPEESTEEAAPPAQECSSSGYTAGELNAGDSPDPVVQLATTLLDAAVDCDPESLIAAAEADQPSLSFGEVPAEEALALPDVEGRYLALAVLLTATSPSQEVYEGDGAVTVWPAAYSAGATDADWQEIVDAGLYSADEVEQMRGAEGYSGWRVGIAEDGTWLFFVAGD</sequence>
<dbReference type="AlphaFoldDB" id="A0A542YSD9"/>
<evidence type="ECO:0000256" key="1">
    <source>
        <dbReference type="SAM" id="MobiDB-lite"/>
    </source>
</evidence>
<feature type="chain" id="PRO_5022101761" evidence="2">
    <location>
        <begin position="21"/>
        <end position="232"/>
    </location>
</feature>
<dbReference type="Proteomes" id="UP000319516">
    <property type="component" value="Unassembled WGS sequence"/>
</dbReference>
<gene>
    <name evidence="3" type="ORF">FB467_2142</name>
</gene>
<reference evidence="3 4" key="1">
    <citation type="submission" date="2019-06" db="EMBL/GenBank/DDBJ databases">
        <title>Sequencing the genomes of 1000 actinobacteria strains.</title>
        <authorList>
            <person name="Klenk H.-P."/>
        </authorList>
    </citation>
    <scope>NUCLEOTIDE SEQUENCE [LARGE SCALE GENOMIC DNA]</scope>
    <source>
        <strain evidence="3 4">DSM 12335</strain>
    </source>
</reference>
<accession>A0A542YSD9</accession>
<feature type="signal peptide" evidence="2">
    <location>
        <begin position="1"/>
        <end position="20"/>
    </location>
</feature>
<keyword evidence="2" id="KW-0732">Signal</keyword>
<evidence type="ECO:0000313" key="3">
    <source>
        <dbReference type="EMBL" id="TQL51009.1"/>
    </source>
</evidence>
<dbReference type="PROSITE" id="PS51257">
    <property type="entry name" value="PROKAR_LIPOPROTEIN"/>
    <property type="match status" value="1"/>
</dbReference>
<organism evidence="3 4">
    <name type="scientific">Ornithinicoccus hortensis</name>
    <dbReference type="NCBI Taxonomy" id="82346"/>
    <lineage>
        <taxon>Bacteria</taxon>
        <taxon>Bacillati</taxon>
        <taxon>Actinomycetota</taxon>
        <taxon>Actinomycetes</taxon>
        <taxon>Micrococcales</taxon>
        <taxon>Intrasporangiaceae</taxon>
        <taxon>Ornithinicoccus</taxon>
    </lineage>
</organism>
<dbReference type="EMBL" id="VFOP01000001">
    <property type="protein sequence ID" value="TQL51009.1"/>
    <property type="molecule type" value="Genomic_DNA"/>
</dbReference>
<dbReference type="OrthoDB" id="5137482at2"/>
<feature type="region of interest" description="Disordered" evidence="1">
    <location>
        <begin position="22"/>
        <end position="98"/>
    </location>
</feature>
<evidence type="ECO:0000313" key="4">
    <source>
        <dbReference type="Proteomes" id="UP000319516"/>
    </source>
</evidence>
<protein>
    <submittedName>
        <fullName evidence="3">Uncharacterized protein</fullName>
    </submittedName>
</protein>
<evidence type="ECO:0000256" key="2">
    <source>
        <dbReference type="SAM" id="SignalP"/>
    </source>
</evidence>
<dbReference type="RefSeq" id="WP_141785064.1">
    <property type="nucleotide sequence ID" value="NZ_BAAAIK010000007.1"/>
</dbReference>